<keyword evidence="2" id="KW-0560">Oxidoreductase</keyword>
<dbReference type="Gene3D" id="1.10.1530.10">
    <property type="match status" value="1"/>
</dbReference>
<dbReference type="AlphaFoldDB" id="A0A7R9CFR9"/>
<proteinExistence type="inferred from homology"/>
<feature type="compositionally biased region" description="Basic and acidic residues" evidence="3">
    <location>
        <begin position="1"/>
        <end position="13"/>
    </location>
</feature>
<protein>
    <submittedName>
        <fullName evidence="4">Uncharacterized protein</fullName>
    </submittedName>
</protein>
<gene>
    <name evidence="4" type="ORF">TCEB3V08_LOCUS3356</name>
</gene>
<dbReference type="InterPro" id="IPR043144">
    <property type="entry name" value="Mal/L-sulf/L-lact_DH-like_ah"/>
</dbReference>
<dbReference type="InterPro" id="IPR003767">
    <property type="entry name" value="Malate/L-lactate_DH-like"/>
</dbReference>
<name>A0A7R9CFR9_TIMCR</name>
<dbReference type="PANTHER" id="PTHR11091">
    <property type="entry name" value="OXIDOREDUCTASE-RELATED"/>
    <property type="match status" value="1"/>
</dbReference>
<dbReference type="Pfam" id="PF02615">
    <property type="entry name" value="Ldh_2"/>
    <property type="match status" value="2"/>
</dbReference>
<evidence type="ECO:0000256" key="2">
    <source>
        <dbReference type="ARBA" id="ARBA00023002"/>
    </source>
</evidence>
<dbReference type="GO" id="GO:0016491">
    <property type="term" value="F:oxidoreductase activity"/>
    <property type="evidence" value="ECO:0007669"/>
    <property type="project" value="UniProtKB-KW"/>
</dbReference>
<organism evidence="4">
    <name type="scientific">Timema cristinae</name>
    <name type="common">Walking stick</name>
    <dbReference type="NCBI Taxonomy" id="61476"/>
    <lineage>
        <taxon>Eukaryota</taxon>
        <taxon>Metazoa</taxon>
        <taxon>Ecdysozoa</taxon>
        <taxon>Arthropoda</taxon>
        <taxon>Hexapoda</taxon>
        <taxon>Insecta</taxon>
        <taxon>Pterygota</taxon>
        <taxon>Neoptera</taxon>
        <taxon>Polyneoptera</taxon>
        <taxon>Phasmatodea</taxon>
        <taxon>Timematodea</taxon>
        <taxon>Timematoidea</taxon>
        <taxon>Timematidae</taxon>
        <taxon>Timema</taxon>
    </lineage>
</organism>
<dbReference type="Gene3D" id="3.30.1370.60">
    <property type="entry name" value="Hypothetical oxidoreductase yiak, domain 2"/>
    <property type="match status" value="2"/>
</dbReference>
<dbReference type="InterPro" id="IPR043143">
    <property type="entry name" value="Mal/L-sulf/L-lact_DH-like_NADP"/>
</dbReference>
<comment type="similarity">
    <text evidence="1">Belongs to the LDH2/MDH2 oxidoreductase family.</text>
</comment>
<feature type="compositionally biased region" description="Basic and acidic residues" evidence="3">
    <location>
        <begin position="346"/>
        <end position="360"/>
    </location>
</feature>
<accession>A0A7R9CFR9</accession>
<dbReference type="PANTHER" id="PTHR11091:SF0">
    <property type="entry name" value="MALATE DEHYDROGENASE"/>
    <property type="match status" value="1"/>
</dbReference>
<evidence type="ECO:0000256" key="3">
    <source>
        <dbReference type="SAM" id="MobiDB-lite"/>
    </source>
</evidence>
<evidence type="ECO:0000256" key="1">
    <source>
        <dbReference type="ARBA" id="ARBA00006056"/>
    </source>
</evidence>
<dbReference type="InterPro" id="IPR036111">
    <property type="entry name" value="Mal/L-sulfo/L-lacto_DH-like_sf"/>
</dbReference>
<feature type="region of interest" description="Disordered" evidence="3">
    <location>
        <begin position="1"/>
        <end position="375"/>
    </location>
</feature>
<evidence type="ECO:0000313" key="4">
    <source>
        <dbReference type="EMBL" id="CAD7395864.1"/>
    </source>
</evidence>
<reference evidence="4" key="1">
    <citation type="submission" date="2020-11" db="EMBL/GenBank/DDBJ databases">
        <authorList>
            <person name="Tran Van P."/>
        </authorList>
    </citation>
    <scope>NUCLEOTIDE SEQUENCE</scope>
</reference>
<dbReference type="SUPFAM" id="SSF89733">
    <property type="entry name" value="L-sulfolactate dehydrogenase-like"/>
    <property type="match status" value="1"/>
</dbReference>
<dbReference type="EMBL" id="OC317281">
    <property type="protein sequence ID" value="CAD7395864.1"/>
    <property type="molecule type" value="Genomic_DNA"/>
</dbReference>
<feature type="compositionally biased region" description="Basic and acidic residues" evidence="3">
    <location>
        <begin position="176"/>
        <end position="193"/>
    </location>
</feature>
<sequence>MEKPTVSDSDKAKKPGVSNNDKKNPCVEKPTVSGSGKAKKPGISNNDKKNPCVEKPTVSDSDKANKPGVSSNDKKNSCVEKPTVSDSGKAKKPGVSNNDKKNPCVEKPTVSDSDKAKKPGVSNNDKKNPCLEKPTVSDSDKAKNPGISNSDKKNPCMEKPTVSDSVKVKNPGVSNSDKKNPCMEKPKVSDSGKAKKPGVSNNDKKNPCVEKPTVSDSGKAKKPGFSNNDKKNPCVEKPTVSDSDKANKPGISNNDKKNPCVEKPTVSDSGKAKKPGVSNNDKKNPCVEKPTVSDCDKAKKPGVSNNDKKNPCLEKPTVSDSDKAKKPGVSNNDKKNPCMEKPTVSDSDKAKKPKVSKNDKNISCSKKPIVSDSVKQPSKETYKTFTVNKSLSSPNGFQIPPAVKESLDTVKSFAFNVVKEIFSPGKPKAHDTDPLADGERPDRYPETILVEKEEVIRFCVDALVKSHVKEDFAAQVADVLVFADCRGRAYYGLRALSRYTQALEKGTLDGDVCPKVLKENRSTAWVDGQNGLGPVIGNFCVRLALDKARITGFSLVSVKNSNDIGVCSWYTQEALKRGMLVRRSFHGPISTLAKQHNKNKSSQVLVEDLTFRKKALPDGWAMGPGGEPTTDPVLALQNKRLYPLGGRLGGHKGYGLSLMVECLCGILSDSLYGSYIRPWDSLECKAQLGQCFMIINPVFFAPGYQQRLSCLLTTLRGTTPAHIEQACASALTVMHKIISIGRRRLHIPMKVISMYHQALLVTIVGHGASTWAHRLSNILPAKKLLSLQRNVLMRMTGAYRSVATDTLTTVLEIRPLDLQVRKKAACYWLKRVAFEMVEMFTKAGVRTLIGIDSAIEKEWQEIWRTSGIGRRTFSVLPSIAERVELKHLNPSQGLVHFLTGKGPYKAS</sequence>